<keyword evidence="2" id="KW-1185">Reference proteome</keyword>
<dbReference type="PANTHER" id="PTHR24159">
    <property type="match status" value="1"/>
</dbReference>
<dbReference type="PANTHER" id="PTHR24159:SF5">
    <property type="entry name" value="ANK_REP_REGION DOMAIN-CONTAINING PROTEIN"/>
    <property type="match status" value="1"/>
</dbReference>
<sequence length="419" mass="50376">MSGNFHSLKMIEIQNYFEEKKKLHEHILTYIEDCEFNKKDFEDLINYIQSQDIFNNREEFEHFLRLILNICNNHHRYPGFFDKIKQIFFKYKKEIKQTFSNHDLFNLFNDNKMILLFLLNNDFIDADEQMIEALLNKCELNGIKYCHFFFPEIKKVISDDRIQEIENELLEIDPKIFDNYESKRQKGENDSYICTLIQNDSVEEFIQYTTQACYSFKNEIKPSIFETNEFLNNNTPKLIEYAAFFGSIQIFNYLRMNKVELTPSLWIYAIHSDNAELIHLLEEFNCKKSQSYASFSCEELLCESIKCHHNDIINYFIMIDNEVCPDYNYSSYSYEIEEEEEEGETIQDCNLAKNIINTCFCYSNYSYLPNDFNQNFVFFNLAKFKYSKMVEIYMKAKEEFIESLILTKKIFFSFNLILI</sequence>
<dbReference type="EMBL" id="JAPFFF010000050">
    <property type="protein sequence ID" value="KAK8839912.1"/>
    <property type="molecule type" value="Genomic_DNA"/>
</dbReference>
<accession>A0ABR2H2V5</accession>
<name>A0ABR2H2V5_9EUKA</name>
<gene>
    <name evidence="1" type="ORF">M9Y10_031626</name>
</gene>
<evidence type="ECO:0008006" key="3">
    <source>
        <dbReference type="Google" id="ProtNLM"/>
    </source>
</evidence>
<evidence type="ECO:0000313" key="1">
    <source>
        <dbReference type="EMBL" id="KAK8839912.1"/>
    </source>
</evidence>
<dbReference type="SUPFAM" id="SSF48403">
    <property type="entry name" value="Ankyrin repeat"/>
    <property type="match status" value="1"/>
</dbReference>
<comment type="caution">
    <text evidence="1">The sequence shown here is derived from an EMBL/GenBank/DDBJ whole genome shotgun (WGS) entry which is preliminary data.</text>
</comment>
<proteinExistence type="predicted"/>
<protein>
    <recommendedName>
        <fullName evidence="3">DUF3447 domain-containing protein</fullName>
    </recommendedName>
</protein>
<dbReference type="Proteomes" id="UP001470230">
    <property type="component" value="Unassembled WGS sequence"/>
</dbReference>
<evidence type="ECO:0000313" key="2">
    <source>
        <dbReference type="Proteomes" id="UP001470230"/>
    </source>
</evidence>
<organism evidence="1 2">
    <name type="scientific">Tritrichomonas musculus</name>
    <dbReference type="NCBI Taxonomy" id="1915356"/>
    <lineage>
        <taxon>Eukaryota</taxon>
        <taxon>Metamonada</taxon>
        <taxon>Parabasalia</taxon>
        <taxon>Tritrichomonadida</taxon>
        <taxon>Tritrichomonadidae</taxon>
        <taxon>Tritrichomonas</taxon>
    </lineage>
</organism>
<reference evidence="1 2" key="1">
    <citation type="submission" date="2024-04" db="EMBL/GenBank/DDBJ databases">
        <title>Tritrichomonas musculus Genome.</title>
        <authorList>
            <person name="Alves-Ferreira E."/>
            <person name="Grigg M."/>
            <person name="Lorenzi H."/>
            <person name="Galac M."/>
        </authorList>
    </citation>
    <scope>NUCLEOTIDE SEQUENCE [LARGE SCALE GENOMIC DNA]</scope>
    <source>
        <strain evidence="1 2">EAF2021</strain>
    </source>
</reference>
<dbReference type="InterPro" id="IPR036770">
    <property type="entry name" value="Ankyrin_rpt-contain_sf"/>
</dbReference>